<dbReference type="PANTHER" id="PTHR11071">
    <property type="entry name" value="PEPTIDYL-PROLYL CIS-TRANS ISOMERASE"/>
    <property type="match status" value="1"/>
</dbReference>
<evidence type="ECO:0000256" key="4">
    <source>
        <dbReference type="RuleBase" id="RU363019"/>
    </source>
</evidence>
<dbReference type="Pfam" id="PF00160">
    <property type="entry name" value="Pro_isomerase"/>
    <property type="match status" value="1"/>
</dbReference>
<dbReference type="FunFam" id="2.40.100.10:FF:000025">
    <property type="entry name" value="Peptidyl-prolyl cis-trans isomerase CYP19-2"/>
    <property type="match status" value="1"/>
</dbReference>
<dbReference type="PIRSF" id="PIRSF001467">
    <property type="entry name" value="Peptidylpro_ismrse"/>
    <property type="match status" value="1"/>
</dbReference>
<evidence type="ECO:0000259" key="5">
    <source>
        <dbReference type="PROSITE" id="PS50072"/>
    </source>
</evidence>
<dbReference type="GO" id="GO:0003755">
    <property type="term" value="F:peptidyl-prolyl cis-trans isomerase activity"/>
    <property type="evidence" value="ECO:0007669"/>
    <property type="project" value="UniProtKB-UniRule"/>
</dbReference>
<accession>A0A6T8CXW6</accession>
<protein>
    <recommendedName>
        <fullName evidence="4">Peptidyl-prolyl cis-trans isomerase</fullName>
        <shortName evidence="4">PPIase</shortName>
        <ecNumber evidence="4">5.2.1.8</ecNumber>
    </recommendedName>
</protein>
<organism evidence="6">
    <name type="scientific">Prymnesium polylepis</name>
    <dbReference type="NCBI Taxonomy" id="72548"/>
    <lineage>
        <taxon>Eukaryota</taxon>
        <taxon>Haptista</taxon>
        <taxon>Haptophyta</taxon>
        <taxon>Prymnesiophyceae</taxon>
        <taxon>Prymnesiales</taxon>
        <taxon>Prymnesiaceae</taxon>
        <taxon>Prymnesium</taxon>
    </lineage>
</organism>
<comment type="function">
    <text evidence="4">PPIases accelerate the folding of proteins. It catalyzes the cis-trans isomerization of proline imidic peptide bonds in oligopeptides.</text>
</comment>
<comment type="similarity">
    <text evidence="4">Belongs to the cyclophilin-type PPIase family.</text>
</comment>
<feature type="domain" description="PPIase cyclophilin-type" evidence="5">
    <location>
        <begin position="18"/>
        <end position="180"/>
    </location>
</feature>
<dbReference type="InterPro" id="IPR024936">
    <property type="entry name" value="Cyclophilin-type_PPIase"/>
</dbReference>
<proteinExistence type="inferred from homology"/>
<dbReference type="AlphaFoldDB" id="A0A6T8CXW6"/>
<reference evidence="6" key="1">
    <citation type="submission" date="2021-01" db="EMBL/GenBank/DDBJ databases">
        <authorList>
            <person name="Corre E."/>
            <person name="Pelletier E."/>
            <person name="Niang G."/>
            <person name="Scheremetjew M."/>
            <person name="Finn R."/>
            <person name="Kale V."/>
            <person name="Holt S."/>
            <person name="Cochrane G."/>
            <person name="Meng A."/>
            <person name="Brown T."/>
            <person name="Cohen L."/>
        </authorList>
    </citation>
    <scope>NUCLEOTIDE SEQUENCE</scope>
    <source>
        <strain evidence="6">UIO037</strain>
    </source>
</reference>
<dbReference type="EC" id="5.2.1.8" evidence="4"/>
<dbReference type="PANTHER" id="PTHR11071:SF561">
    <property type="entry name" value="PEPTIDYL-PROLYL CIS-TRANS ISOMERASE D-RELATED"/>
    <property type="match status" value="1"/>
</dbReference>
<evidence type="ECO:0000256" key="3">
    <source>
        <dbReference type="ARBA" id="ARBA00023235"/>
    </source>
</evidence>
<evidence type="ECO:0000256" key="1">
    <source>
        <dbReference type="ARBA" id="ARBA00000971"/>
    </source>
</evidence>
<dbReference type="InterPro" id="IPR002130">
    <property type="entry name" value="Cyclophilin-type_PPIase_dom"/>
</dbReference>
<dbReference type="InterPro" id="IPR029000">
    <property type="entry name" value="Cyclophilin-like_dom_sf"/>
</dbReference>
<dbReference type="GO" id="GO:0005737">
    <property type="term" value="C:cytoplasm"/>
    <property type="evidence" value="ECO:0007669"/>
    <property type="project" value="TreeGrafter"/>
</dbReference>
<dbReference type="EMBL" id="HBKO01038239">
    <property type="protein sequence ID" value="CAE2266192.1"/>
    <property type="molecule type" value="Transcribed_RNA"/>
</dbReference>
<name>A0A6T8CXW6_9EUKA</name>
<dbReference type="PRINTS" id="PR00153">
    <property type="entry name" value="CSAPPISMRASE"/>
</dbReference>
<comment type="catalytic activity">
    <reaction evidence="1 4">
        <text>[protein]-peptidylproline (omega=180) = [protein]-peptidylproline (omega=0)</text>
        <dbReference type="Rhea" id="RHEA:16237"/>
        <dbReference type="Rhea" id="RHEA-COMP:10747"/>
        <dbReference type="Rhea" id="RHEA-COMP:10748"/>
        <dbReference type="ChEBI" id="CHEBI:83833"/>
        <dbReference type="ChEBI" id="CHEBI:83834"/>
        <dbReference type="EC" id="5.2.1.8"/>
    </reaction>
</comment>
<dbReference type="InterPro" id="IPR020892">
    <property type="entry name" value="Cyclophilin-type_PPIase_CS"/>
</dbReference>
<dbReference type="PROSITE" id="PS00170">
    <property type="entry name" value="CSA_PPIASE_1"/>
    <property type="match status" value="1"/>
</dbReference>
<evidence type="ECO:0000256" key="2">
    <source>
        <dbReference type="ARBA" id="ARBA00023110"/>
    </source>
</evidence>
<dbReference type="CDD" id="cd01926">
    <property type="entry name" value="cyclophilin_ABH_like"/>
    <property type="match status" value="1"/>
</dbReference>
<dbReference type="PROSITE" id="PS50072">
    <property type="entry name" value="CSA_PPIASE_2"/>
    <property type="match status" value="1"/>
</dbReference>
<gene>
    <name evidence="6" type="ORF">CPOL0286_LOCUS17495</name>
</gene>
<keyword evidence="2 4" id="KW-0697">Rotamase</keyword>
<evidence type="ECO:0000313" key="6">
    <source>
        <dbReference type="EMBL" id="CAE2266192.1"/>
    </source>
</evidence>
<sequence length="181" mass="19264">MSGVGSVPGLANGNPIVFMDISIGGHNAGRIKMELFANAVPKTAENFRQFCTGEFRKMGKPVGYKGCSFHRVIKGFMLQGGDFVKGDGTGCLSVYGDRFDDENFDLKHTGPGLLSMANSGPGTNGCQFFITCDACDWLDSKHVVFGKVVDGMLTVRKIENVSVGANSKPKLPIVVSGCGEM</sequence>
<dbReference type="GO" id="GO:0016018">
    <property type="term" value="F:cyclosporin A binding"/>
    <property type="evidence" value="ECO:0007669"/>
    <property type="project" value="TreeGrafter"/>
</dbReference>
<keyword evidence="3 4" id="KW-0413">Isomerase</keyword>
<dbReference type="GO" id="GO:0006457">
    <property type="term" value="P:protein folding"/>
    <property type="evidence" value="ECO:0007669"/>
    <property type="project" value="InterPro"/>
</dbReference>
<dbReference type="Gene3D" id="2.40.100.10">
    <property type="entry name" value="Cyclophilin-like"/>
    <property type="match status" value="1"/>
</dbReference>
<dbReference type="SUPFAM" id="SSF50891">
    <property type="entry name" value="Cyclophilin-like"/>
    <property type="match status" value="1"/>
</dbReference>